<dbReference type="AlphaFoldDB" id="A0A0E9PQR8"/>
<protein>
    <submittedName>
        <fullName evidence="1">Uncharacterized protein</fullName>
    </submittedName>
</protein>
<evidence type="ECO:0000313" key="1">
    <source>
        <dbReference type="EMBL" id="JAH06971.1"/>
    </source>
</evidence>
<sequence>MIRLCISRSHMKNAEITNKKMLVACLWYAADPDTPAKSKMGANKVSDYTDSKLLRLINEHGCRT</sequence>
<reference evidence="1" key="1">
    <citation type="submission" date="2014-11" db="EMBL/GenBank/DDBJ databases">
        <authorList>
            <person name="Amaro Gonzalez C."/>
        </authorList>
    </citation>
    <scope>NUCLEOTIDE SEQUENCE</scope>
</reference>
<organism evidence="1">
    <name type="scientific">Anguilla anguilla</name>
    <name type="common">European freshwater eel</name>
    <name type="synonym">Muraena anguilla</name>
    <dbReference type="NCBI Taxonomy" id="7936"/>
    <lineage>
        <taxon>Eukaryota</taxon>
        <taxon>Metazoa</taxon>
        <taxon>Chordata</taxon>
        <taxon>Craniata</taxon>
        <taxon>Vertebrata</taxon>
        <taxon>Euteleostomi</taxon>
        <taxon>Actinopterygii</taxon>
        <taxon>Neopterygii</taxon>
        <taxon>Teleostei</taxon>
        <taxon>Anguilliformes</taxon>
        <taxon>Anguillidae</taxon>
        <taxon>Anguilla</taxon>
    </lineage>
</organism>
<name>A0A0E9PQR8_ANGAN</name>
<dbReference type="EMBL" id="GBXM01101606">
    <property type="protein sequence ID" value="JAH06971.1"/>
    <property type="molecule type" value="Transcribed_RNA"/>
</dbReference>
<reference evidence="1" key="2">
    <citation type="journal article" date="2015" name="Fish Shellfish Immunol.">
        <title>Early steps in the European eel (Anguilla anguilla)-Vibrio vulnificus interaction in the gills: Role of the RtxA13 toxin.</title>
        <authorList>
            <person name="Callol A."/>
            <person name="Pajuelo D."/>
            <person name="Ebbesson L."/>
            <person name="Teles M."/>
            <person name="MacKenzie S."/>
            <person name="Amaro C."/>
        </authorList>
    </citation>
    <scope>NUCLEOTIDE SEQUENCE</scope>
</reference>
<proteinExistence type="predicted"/>
<accession>A0A0E9PQR8</accession>